<evidence type="ECO:0000313" key="3">
    <source>
        <dbReference type="Proteomes" id="UP000264071"/>
    </source>
</evidence>
<dbReference type="InterPro" id="IPR044876">
    <property type="entry name" value="HRDC_dom_sf"/>
</dbReference>
<feature type="domain" description="HRDC" evidence="1">
    <location>
        <begin position="212"/>
        <end position="292"/>
    </location>
</feature>
<evidence type="ECO:0000259" key="1">
    <source>
        <dbReference type="PROSITE" id="PS50967"/>
    </source>
</evidence>
<reference evidence="2 3" key="1">
    <citation type="journal article" date="2018" name="Nat. Biotechnol.">
        <title>A standardized bacterial taxonomy based on genome phylogeny substantially revises the tree of life.</title>
        <authorList>
            <person name="Parks D.H."/>
            <person name="Chuvochina M."/>
            <person name="Waite D.W."/>
            <person name="Rinke C."/>
            <person name="Skarshewski A."/>
            <person name="Chaumeil P.A."/>
            <person name="Hugenholtz P."/>
        </authorList>
    </citation>
    <scope>NUCLEOTIDE SEQUENCE [LARGE SCALE GENOMIC DNA]</scope>
    <source>
        <strain evidence="2">UBA8844</strain>
    </source>
</reference>
<dbReference type="PANTHER" id="PTHR47649:SF1">
    <property type="entry name" value="RIBONUCLEASE D"/>
    <property type="match status" value="1"/>
</dbReference>
<feature type="domain" description="HRDC" evidence="1">
    <location>
        <begin position="305"/>
        <end position="385"/>
    </location>
</feature>
<dbReference type="GO" id="GO:0000166">
    <property type="term" value="F:nucleotide binding"/>
    <property type="evidence" value="ECO:0007669"/>
    <property type="project" value="InterPro"/>
</dbReference>
<accession>A0A3D4VB09</accession>
<dbReference type="InterPro" id="IPR012337">
    <property type="entry name" value="RNaseH-like_sf"/>
</dbReference>
<organism evidence="2 3">
    <name type="scientific">Gemmatimonas aurantiaca</name>
    <dbReference type="NCBI Taxonomy" id="173480"/>
    <lineage>
        <taxon>Bacteria</taxon>
        <taxon>Pseudomonadati</taxon>
        <taxon>Gemmatimonadota</taxon>
        <taxon>Gemmatimonadia</taxon>
        <taxon>Gemmatimonadales</taxon>
        <taxon>Gemmatimonadaceae</taxon>
        <taxon>Gemmatimonas</taxon>
    </lineage>
</organism>
<proteinExistence type="predicted"/>
<dbReference type="GO" id="GO:0006139">
    <property type="term" value="P:nucleobase-containing compound metabolic process"/>
    <property type="evidence" value="ECO:0007669"/>
    <property type="project" value="InterPro"/>
</dbReference>
<evidence type="ECO:0000313" key="2">
    <source>
        <dbReference type="EMBL" id="HCT57932.1"/>
    </source>
</evidence>
<dbReference type="Proteomes" id="UP000264071">
    <property type="component" value="Unassembled WGS sequence"/>
</dbReference>
<name>A0A3D4VB09_9BACT</name>
<comment type="caution">
    <text evidence="2">The sequence shown here is derived from an EMBL/GenBank/DDBJ whole genome shotgun (WGS) entry which is preliminary data.</text>
</comment>
<dbReference type="SMART" id="SM00474">
    <property type="entry name" value="35EXOc"/>
    <property type="match status" value="1"/>
</dbReference>
<gene>
    <name evidence="2" type="ORF">DGD08_12080</name>
</gene>
<dbReference type="InterPro" id="IPR051086">
    <property type="entry name" value="RNase_D-like"/>
</dbReference>
<dbReference type="InterPro" id="IPR002121">
    <property type="entry name" value="HRDC_dom"/>
</dbReference>
<dbReference type="SUPFAM" id="SSF53098">
    <property type="entry name" value="Ribonuclease H-like"/>
    <property type="match status" value="1"/>
</dbReference>
<dbReference type="Gene3D" id="1.10.150.80">
    <property type="entry name" value="HRDC domain"/>
    <property type="match status" value="2"/>
</dbReference>
<dbReference type="GO" id="GO:0008408">
    <property type="term" value="F:3'-5' exonuclease activity"/>
    <property type="evidence" value="ECO:0007669"/>
    <property type="project" value="InterPro"/>
</dbReference>
<dbReference type="Gene3D" id="3.30.420.10">
    <property type="entry name" value="Ribonuclease H-like superfamily/Ribonuclease H"/>
    <property type="match status" value="1"/>
</dbReference>
<dbReference type="AlphaFoldDB" id="A0A3D4VB09"/>
<dbReference type="OMA" id="TSGMHKV"/>
<dbReference type="EMBL" id="DPIY01000010">
    <property type="protein sequence ID" value="HCT57932.1"/>
    <property type="molecule type" value="Genomic_DNA"/>
</dbReference>
<dbReference type="SMART" id="SM00341">
    <property type="entry name" value="HRDC"/>
    <property type="match status" value="2"/>
</dbReference>
<dbReference type="SUPFAM" id="SSF47819">
    <property type="entry name" value="HRDC-like"/>
    <property type="match status" value="2"/>
</dbReference>
<dbReference type="InterPro" id="IPR036397">
    <property type="entry name" value="RNaseH_sf"/>
</dbReference>
<dbReference type="CDD" id="cd06142">
    <property type="entry name" value="RNaseD_exo"/>
    <property type="match status" value="1"/>
</dbReference>
<dbReference type="PROSITE" id="PS50967">
    <property type="entry name" value="HRDC"/>
    <property type="match status" value="2"/>
</dbReference>
<dbReference type="Pfam" id="PF00570">
    <property type="entry name" value="HRDC"/>
    <property type="match status" value="2"/>
</dbReference>
<dbReference type="PANTHER" id="PTHR47649">
    <property type="entry name" value="RIBONUCLEASE D"/>
    <property type="match status" value="1"/>
</dbReference>
<dbReference type="InterPro" id="IPR010997">
    <property type="entry name" value="HRDC-like_sf"/>
</dbReference>
<dbReference type="GO" id="GO:0003676">
    <property type="term" value="F:nucleic acid binding"/>
    <property type="evidence" value="ECO:0007669"/>
    <property type="project" value="InterPro"/>
</dbReference>
<protein>
    <submittedName>
        <fullName evidence="2">Ribonuclease D</fullName>
    </submittedName>
</protein>
<dbReference type="Pfam" id="PF01612">
    <property type="entry name" value="DNA_pol_A_exo1"/>
    <property type="match status" value="1"/>
</dbReference>
<sequence>MPAQAPHYLDTVETVDTFLAGLNGVRAIALDTEGASFHRFVDRIYLLQLSTADHEAVIDPLPIGTPTRLGVLLEDPQVEVVLHDADYDLRLLRQDYGWRVTHLFDTRVAAQLLGIRAFGLAALLEQFFGIKLDKKHQRADWSMRPLTADMLDYAAHDTRHLLGLRDRLHDELVQKGRWSWAQEEFTRAEGTRWEPEAPDTSFLRLKGARDLNRRELARLRELVRWRDGIAAELDRATFRVAGNEVLLDLARQAPATRDALFAVKGFPRGMSESRAQEALQSIVRGNAVPDAELPRFPKATRWDREPDFDERVARLKTVRDAAATDLNLDPGVLCSRDRMEAVVRRKPRHVDDLAELPELRRWQVEVLGPAFVKALASYAGDDSPYKPG</sequence>
<dbReference type="InterPro" id="IPR002562">
    <property type="entry name" value="3'-5'_exonuclease_dom"/>
</dbReference>